<dbReference type="GO" id="GO:0005524">
    <property type="term" value="F:ATP binding"/>
    <property type="evidence" value="ECO:0007669"/>
    <property type="project" value="UniProtKB-KW"/>
</dbReference>
<keyword evidence="5" id="KW-0067">ATP-binding</keyword>
<dbReference type="SUPFAM" id="SSF54211">
    <property type="entry name" value="Ribosomal protein S5 domain 2-like"/>
    <property type="match status" value="1"/>
</dbReference>
<evidence type="ECO:0000256" key="5">
    <source>
        <dbReference type="ARBA" id="ARBA00022840"/>
    </source>
</evidence>
<gene>
    <name evidence="7" type="ORF">HW242_00130</name>
</gene>
<evidence type="ECO:0000259" key="6">
    <source>
        <dbReference type="Pfam" id="PF00288"/>
    </source>
</evidence>
<reference evidence="7 8" key="1">
    <citation type="submission" date="2020-10" db="EMBL/GenBank/DDBJ databases">
        <title>Campylobacter and Helicobacter PacBio genomes.</title>
        <authorList>
            <person name="Lane C."/>
        </authorList>
    </citation>
    <scope>NUCLEOTIDE SEQUENCE [LARGE SCALE GENOMIC DNA]</scope>
    <source>
        <strain evidence="7 8">2014D-0218</strain>
    </source>
</reference>
<accession>A0A7M1MJH3</accession>
<dbReference type="SUPFAM" id="SSF55060">
    <property type="entry name" value="GHMP Kinase, C-terminal domain"/>
    <property type="match status" value="1"/>
</dbReference>
<dbReference type="InterPro" id="IPR020568">
    <property type="entry name" value="Ribosomal_Su5_D2-typ_SF"/>
</dbReference>
<dbReference type="Gene3D" id="3.30.230.10">
    <property type="match status" value="1"/>
</dbReference>
<evidence type="ECO:0000313" key="8">
    <source>
        <dbReference type="Proteomes" id="UP000594890"/>
    </source>
</evidence>
<dbReference type="Pfam" id="PF00288">
    <property type="entry name" value="GHMP_kinases_N"/>
    <property type="match status" value="1"/>
</dbReference>
<dbReference type="Gene3D" id="3.30.70.890">
    <property type="entry name" value="GHMP kinase, C-terminal domain"/>
    <property type="match status" value="1"/>
</dbReference>
<dbReference type="InterPro" id="IPR036554">
    <property type="entry name" value="GHMP_kinase_C_sf"/>
</dbReference>
<dbReference type="PANTHER" id="PTHR43527:SF2">
    <property type="entry name" value="4-DIPHOSPHOCYTIDYL-2-C-METHYL-D-ERYTHRITOL KINASE, CHLOROPLASTIC"/>
    <property type="match status" value="1"/>
</dbReference>
<sequence length="252" mass="28314">MKAYAKANIFLKIIGIDSRSYHLLQSRFVLLKDIFDELSFSDKKTKEGFEITGNFTQDTIIHKAYKELENLGFSNELNEFFKDKSLKLIKNIPIGGGLGGSSTDAVTFLLMINETLNLKLNQQQLEQICQKLGSDLIFFLSGYDSANVGGCGEIVEYFEDDFAQLDFAFPSIECSSAKVYKAFDESSYDLTANLNLAKTLKTLKTSEILEYKNTDLNDLFAPCVKIYPKMQTFLNEAYFLSGSGSGVFKAKR</sequence>
<feature type="domain" description="GHMP kinase N-terminal" evidence="6">
    <location>
        <begin position="62"/>
        <end position="142"/>
    </location>
</feature>
<evidence type="ECO:0000256" key="2">
    <source>
        <dbReference type="ARBA" id="ARBA00022679"/>
    </source>
</evidence>
<dbReference type="InterPro" id="IPR006204">
    <property type="entry name" value="GHMP_kinase_N_dom"/>
</dbReference>
<dbReference type="PANTHER" id="PTHR43527">
    <property type="entry name" value="4-DIPHOSPHOCYTIDYL-2-C-METHYL-D-ERYTHRITOL KINASE, CHLOROPLASTIC"/>
    <property type="match status" value="1"/>
</dbReference>
<dbReference type="GO" id="GO:0050515">
    <property type="term" value="F:4-(cytidine 5'-diphospho)-2-C-methyl-D-erythritol kinase activity"/>
    <property type="evidence" value="ECO:0007669"/>
    <property type="project" value="InterPro"/>
</dbReference>
<dbReference type="PIRSF" id="PIRSF010376">
    <property type="entry name" value="IspE"/>
    <property type="match status" value="1"/>
</dbReference>
<evidence type="ECO:0000256" key="1">
    <source>
        <dbReference type="ARBA" id="ARBA00017473"/>
    </source>
</evidence>
<evidence type="ECO:0000313" key="7">
    <source>
        <dbReference type="EMBL" id="QOQ99694.1"/>
    </source>
</evidence>
<evidence type="ECO:0000256" key="4">
    <source>
        <dbReference type="ARBA" id="ARBA00022777"/>
    </source>
</evidence>
<dbReference type="NCBIfam" id="NF003216">
    <property type="entry name" value="PRK04181.1"/>
    <property type="match status" value="1"/>
</dbReference>
<dbReference type="GO" id="GO:0016114">
    <property type="term" value="P:terpenoid biosynthetic process"/>
    <property type="evidence" value="ECO:0007669"/>
    <property type="project" value="InterPro"/>
</dbReference>
<dbReference type="Proteomes" id="UP000594890">
    <property type="component" value="Chromosome"/>
</dbReference>
<dbReference type="AlphaFoldDB" id="A0A7M1MJH3"/>
<evidence type="ECO:0000256" key="3">
    <source>
        <dbReference type="ARBA" id="ARBA00022741"/>
    </source>
</evidence>
<name>A0A7M1MJH3_CAMLA</name>
<keyword evidence="2 7" id="KW-0808">Transferase</keyword>
<keyword evidence="3" id="KW-0547">Nucleotide-binding</keyword>
<dbReference type="InterPro" id="IPR014721">
    <property type="entry name" value="Ribsml_uS5_D2-typ_fold_subgr"/>
</dbReference>
<organism evidence="7 8">
    <name type="scientific">Campylobacter lari</name>
    <dbReference type="NCBI Taxonomy" id="201"/>
    <lineage>
        <taxon>Bacteria</taxon>
        <taxon>Pseudomonadati</taxon>
        <taxon>Campylobacterota</taxon>
        <taxon>Epsilonproteobacteria</taxon>
        <taxon>Campylobacterales</taxon>
        <taxon>Campylobacteraceae</taxon>
        <taxon>Campylobacter</taxon>
    </lineage>
</organism>
<dbReference type="EMBL" id="CP063088">
    <property type="protein sequence ID" value="QOQ99694.1"/>
    <property type="molecule type" value="Genomic_DNA"/>
</dbReference>
<dbReference type="InterPro" id="IPR004424">
    <property type="entry name" value="IspE"/>
</dbReference>
<protein>
    <recommendedName>
        <fullName evidence="1">4-diphosphocytidyl-2-C-methyl-D-erythritol kinase</fullName>
    </recommendedName>
</protein>
<proteinExistence type="predicted"/>
<keyword evidence="4 7" id="KW-0418">Kinase</keyword>